<name>A0A2G8SRE0_9APHY</name>
<comment type="caution">
    <text evidence="1">The sequence shown here is derived from an EMBL/GenBank/DDBJ whole genome shotgun (WGS) entry which is preliminary data.</text>
</comment>
<dbReference type="OrthoDB" id="3260919at2759"/>
<evidence type="ECO:0000313" key="1">
    <source>
        <dbReference type="EMBL" id="PIL36312.1"/>
    </source>
</evidence>
<protein>
    <submittedName>
        <fullName evidence="1">Uncharacterized protein</fullName>
    </submittedName>
</protein>
<reference evidence="1 2" key="1">
    <citation type="journal article" date="2015" name="Sci. Rep.">
        <title>Chromosome-level genome map provides insights into diverse defense mechanisms in the medicinal fungus Ganoderma sinense.</title>
        <authorList>
            <person name="Zhu Y."/>
            <person name="Xu J."/>
            <person name="Sun C."/>
            <person name="Zhou S."/>
            <person name="Xu H."/>
            <person name="Nelson D.R."/>
            <person name="Qian J."/>
            <person name="Song J."/>
            <person name="Luo H."/>
            <person name="Xiang L."/>
            <person name="Li Y."/>
            <person name="Xu Z."/>
            <person name="Ji A."/>
            <person name="Wang L."/>
            <person name="Lu S."/>
            <person name="Hayward A."/>
            <person name="Sun W."/>
            <person name="Li X."/>
            <person name="Schwartz D.C."/>
            <person name="Wang Y."/>
            <person name="Chen S."/>
        </authorList>
    </citation>
    <scope>NUCLEOTIDE SEQUENCE [LARGE SCALE GENOMIC DNA]</scope>
    <source>
        <strain evidence="1 2">ZZ0214-1</strain>
    </source>
</reference>
<keyword evidence="2" id="KW-1185">Reference proteome</keyword>
<dbReference type="Proteomes" id="UP000230002">
    <property type="component" value="Unassembled WGS sequence"/>
</dbReference>
<accession>A0A2G8SRE0</accession>
<dbReference type="EMBL" id="AYKW01000002">
    <property type="protein sequence ID" value="PIL36312.1"/>
    <property type="molecule type" value="Genomic_DNA"/>
</dbReference>
<dbReference type="AlphaFoldDB" id="A0A2G8SRE0"/>
<sequence length="107" mass="12113">MEAQEMLAGLSNCHSILELPLPEIMTADNCCQIRNTAERIFSDIDVVQDIWHFLMQYLACVKDGMKNLYRAQVANDIMEAILKTKASNGVPAIYHTQLGWKWAISGR</sequence>
<proteinExistence type="predicted"/>
<dbReference type="STRING" id="1077348.A0A2G8SRE0"/>
<evidence type="ECO:0000313" key="2">
    <source>
        <dbReference type="Proteomes" id="UP000230002"/>
    </source>
</evidence>
<organism evidence="1 2">
    <name type="scientific">Ganoderma sinense ZZ0214-1</name>
    <dbReference type="NCBI Taxonomy" id="1077348"/>
    <lineage>
        <taxon>Eukaryota</taxon>
        <taxon>Fungi</taxon>
        <taxon>Dikarya</taxon>
        <taxon>Basidiomycota</taxon>
        <taxon>Agaricomycotina</taxon>
        <taxon>Agaricomycetes</taxon>
        <taxon>Polyporales</taxon>
        <taxon>Polyporaceae</taxon>
        <taxon>Ganoderma</taxon>
    </lineage>
</organism>
<gene>
    <name evidence="1" type="ORF">GSI_01975</name>
</gene>